<sequence>MAAAAADASAAAAAECSPRAALPHVAIFPFMSKGHTIPLLHLARLLHRRRLATFTFFTTPLNAPHLRAYLADLPHDAVHVVELPFPRDSPGLPPGVENTDQLPSMSLFLSFVGATKRLRPDFEQALGRLSPPATFLLSDAFHVWTLESARELGIPRLMFYGMGWYAMAVSTMVSIGRPHAGIHSEIEPFRVPGFPHIQLTKADLAPPFDDPTANSPLQDFVSEQAMATLESQGVIVNSFYEMEAAFADHWNRNLHPKGWCVGPLCLAQPPQEVARSLRWEHAEWLDARLAAGRPVLYVSFGTQAELPAPQLEELAAALENSGLDFFWVLRNKEGSSSSSSVDAGYDERVAGRGVVAREWVPQMEVLSHAAIRGFLSHCGWNSVLEGVCAGVPILAWPLMAEQHLNAKLVVEELGVGLRVRTADGTREGLVRRECVEEMARALLMGEEGRAAAARVGKLKGGALRAMEGAGSSWSALAEMVEELCGEAGKGRVGELGPSAPNEIGRADDWSRE</sequence>
<dbReference type="SUPFAM" id="SSF53756">
    <property type="entry name" value="UDP-Glycosyltransferase/glycogen phosphorylase"/>
    <property type="match status" value="1"/>
</dbReference>
<dbReference type="GO" id="GO:0035251">
    <property type="term" value="F:UDP-glucosyltransferase activity"/>
    <property type="evidence" value="ECO:0007669"/>
    <property type="project" value="TreeGrafter"/>
</dbReference>
<dbReference type="EMBL" id="GDJX01018072">
    <property type="protein sequence ID" value="JAT49864.1"/>
    <property type="molecule type" value="Transcribed_RNA"/>
</dbReference>
<reference evidence="6" key="1">
    <citation type="submission" date="2015-07" db="EMBL/GenBank/DDBJ databases">
        <title>Transcriptome Assembly of Anthurium amnicola.</title>
        <authorList>
            <person name="Suzuki J."/>
        </authorList>
    </citation>
    <scope>NUCLEOTIDE SEQUENCE</scope>
</reference>
<dbReference type="InterPro" id="IPR035595">
    <property type="entry name" value="UDP_glycos_trans_CS"/>
</dbReference>
<gene>
    <name evidence="6" type="primary">UGT90A1_0</name>
    <name evidence="6" type="ORF">g.95494</name>
</gene>
<evidence type="ECO:0000256" key="3">
    <source>
        <dbReference type="RuleBase" id="RU003718"/>
    </source>
</evidence>
<evidence type="ECO:0000256" key="1">
    <source>
        <dbReference type="ARBA" id="ARBA00009995"/>
    </source>
</evidence>
<dbReference type="AlphaFoldDB" id="A0A1D1Y5F8"/>
<protein>
    <recommendedName>
        <fullName evidence="4">Glycosyltransferase</fullName>
        <ecNumber evidence="4">2.4.1.-</ecNumber>
    </recommendedName>
</protein>
<evidence type="ECO:0000256" key="5">
    <source>
        <dbReference type="SAM" id="MobiDB-lite"/>
    </source>
</evidence>
<name>A0A1D1Y5F8_9ARAE</name>
<dbReference type="Pfam" id="PF00201">
    <property type="entry name" value="UDPGT"/>
    <property type="match status" value="1"/>
</dbReference>
<dbReference type="PANTHER" id="PTHR48047">
    <property type="entry name" value="GLYCOSYLTRANSFERASE"/>
    <property type="match status" value="1"/>
</dbReference>
<dbReference type="InterPro" id="IPR002213">
    <property type="entry name" value="UDP_glucos_trans"/>
</dbReference>
<dbReference type="EC" id="2.4.1.-" evidence="4"/>
<accession>A0A1D1Y5F8</accession>
<comment type="similarity">
    <text evidence="1 3">Belongs to the UDP-glycosyltransferase family.</text>
</comment>
<dbReference type="PROSITE" id="PS00375">
    <property type="entry name" value="UDPGT"/>
    <property type="match status" value="1"/>
</dbReference>
<dbReference type="CDD" id="cd03784">
    <property type="entry name" value="GT1_Gtf-like"/>
    <property type="match status" value="1"/>
</dbReference>
<dbReference type="FunFam" id="3.40.50.2000:FF:000107">
    <property type="entry name" value="Glycosyltransferase"/>
    <property type="match status" value="1"/>
</dbReference>
<evidence type="ECO:0000313" key="6">
    <source>
        <dbReference type="EMBL" id="JAT49864.1"/>
    </source>
</evidence>
<keyword evidence="2 3" id="KW-0808">Transferase</keyword>
<dbReference type="PANTHER" id="PTHR48047:SF51">
    <property type="entry name" value="GLYCOSYLTRANSFERASE"/>
    <property type="match status" value="1"/>
</dbReference>
<keyword evidence="3" id="KW-0328">Glycosyltransferase</keyword>
<evidence type="ECO:0000256" key="4">
    <source>
        <dbReference type="RuleBase" id="RU362057"/>
    </source>
</evidence>
<proteinExistence type="inferred from homology"/>
<evidence type="ECO:0000256" key="2">
    <source>
        <dbReference type="ARBA" id="ARBA00022679"/>
    </source>
</evidence>
<dbReference type="Gene3D" id="3.40.50.2000">
    <property type="entry name" value="Glycogen Phosphorylase B"/>
    <property type="match status" value="2"/>
</dbReference>
<organism evidence="6">
    <name type="scientific">Anthurium amnicola</name>
    <dbReference type="NCBI Taxonomy" id="1678845"/>
    <lineage>
        <taxon>Eukaryota</taxon>
        <taxon>Viridiplantae</taxon>
        <taxon>Streptophyta</taxon>
        <taxon>Embryophyta</taxon>
        <taxon>Tracheophyta</taxon>
        <taxon>Spermatophyta</taxon>
        <taxon>Magnoliopsida</taxon>
        <taxon>Liliopsida</taxon>
        <taxon>Araceae</taxon>
        <taxon>Pothoideae</taxon>
        <taxon>Potheae</taxon>
        <taxon>Anthurium</taxon>
    </lineage>
</organism>
<feature type="region of interest" description="Disordered" evidence="5">
    <location>
        <begin position="490"/>
        <end position="512"/>
    </location>
</feature>